<sequence length="77" mass="9182">MDEHTTKKRKYLNKVFRLQGMFVPLIEIVKAYPINVLDELFLKIEHLRLSGSDLYNSYKNKCRENNAEFVNYILDLS</sequence>
<dbReference type="AlphaFoldDB" id="A0A6C0BTD3"/>
<evidence type="ECO:0000313" key="1">
    <source>
        <dbReference type="EMBL" id="QHS95695.1"/>
    </source>
</evidence>
<dbReference type="EMBL" id="MN739255">
    <property type="protein sequence ID" value="QHS95695.1"/>
    <property type="molecule type" value="Genomic_DNA"/>
</dbReference>
<protein>
    <submittedName>
        <fullName evidence="1">Uncharacterized protein</fullName>
    </submittedName>
</protein>
<accession>A0A6C0BTD3</accession>
<organism evidence="1">
    <name type="scientific">viral metagenome</name>
    <dbReference type="NCBI Taxonomy" id="1070528"/>
    <lineage>
        <taxon>unclassified sequences</taxon>
        <taxon>metagenomes</taxon>
        <taxon>organismal metagenomes</taxon>
    </lineage>
</organism>
<reference evidence="1" key="1">
    <citation type="journal article" date="2020" name="Nature">
        <title>Giant virus diversity and host interactions through global metagenomics.</title>
        <authorList>
            <person name="Schulz F."/>
            <person name="Roux S."/>
            <person name="Paez-Espino D."/>
            <person name="Jungbluth S."/>
            <person name="Walsh D.A."/>
            <person name="Denef V.J."/>
            <person name="McMahon K.D."/>
            <person name="Konstantinidis K.T."/>
            <person name="Eloe-Fadrosh E.A."/>
            <person name="Kyrpides N.C."/>
            <person name="Woyke T."/>
        </authorList>
    </citation>
    <scope>NUCLEOTIDE SEQUENCE</scope>
    <source>
        <strain evidence="1">GVMAG-M-3300018868-6</strain>
    </source>
</reference>
<proteinExistence type="predicted"/>
<name>A0A6C0BTD3_9ZZZZ</name>